<proteinExistence type="predicted"/>
<dbReference type="Pfam" id="PF00075">
    <property type="entry name" value="RNase_H"/>
    <property type="match status" value="1"/>
</dbReference>
<accession>A0A2P4QXQ4</accession>
<reference evidence="2 3" key="1">
    <citation type="journal article" date="2013" name="Proc. Natl. Acad. Sci. U.S.A.">
        <title>Genome of an arbuscular mycorrhizal fungus provides insight into the oldest plant symbiosis.</title>
        <authorList>
            <person name="Tisserant E."/>
            <person name="Malbreil M."/>
            <person name="Kuo A."/>
            <person name="Kohler A."/>
            <person name="Symeonidi A."/>
            <person name="Balestrini R."/>
            <person name="Charron P."/>
            <person name="Duensing N."/>
            <person name="Frei Dit Frey N."/>
            <person name="Gianinazzi-Pearson V."/>
            <person name="Gilbert L.B."/>
            <person name="Handa Y."/>
            <person name="Herr J.R."/>
            <person name="Hijri M."/>
            <person name="Koul R."/>
            <person name="Kawaguchi M."/>
            <person name="Krajinski F."/>
            <person name="Lammers P.J."/>
            <person name="Masclaux F.G."/>
            <person name="Murat C."/>
            <person name="Morin E."/>
            <person name="Ndikumana S."/>
            <person name="Pagni M."/>
            <person name="Petitpierre D."/>
            <person name="Requena N."/>
            <person name="Rosikiewicz P."/>
            <person name="Riley R."/>
            <person name="Saito K."/>
            <person name="San Clemente H."/>
            <person name="Shapiro H."/>
            <person name="van Tuinen D."/>
            <person name="Becard G."/>
            <person name="Bonfante P."/>
            <person name="Paszkowski U."/>
            <person name="Shachar-Hill Y.Y."/>
            <person name="Tuskan G.A."/>
            <person name="Young P.W."/>
            <person name="Sanders I.R."/>
            <person name="Henrissat B."/>
            <person name="Rensing S.A."/>
            <person name="Grigoriev I.V."/>
            <person name="Corradi N."/>
            <person name="Roux C."/>
            <person name="Martin F."/>
        </authorList>
    </citation>
    <scope>NUCLEOTIDE SEQUENCE [LARGE SCALE GENOMIC DNA]</scope>
    <source>
        <strain evidence="2 3">DAOM 197198</strain>
    </source>
</reference>
<dbReference type="InterPro" id="IPR036397">
    <property type="entry name" value="RNaseH_sf"/>
</dbReference>
<dbReference type="EMBL" id="AUPC02000005">
    <property type="protein sequence ID" value="POG82407.1"/>
    <property type="molecule type" value="Genomic_DNA"/>
</dbReference>
<reference evidence="2 3" key="2">
    <citation type="journal article" date="2018" name="New Phytol.">
        <title>High intraspecific genome diversity in the model arbuscular mycorrhizal symbiont Rhizophagus irregularis.</title>
        <authorList>
            <person name="Chen E.C.H."/>
            <person name="Morin E."/>
            <person name="Beaudet D."/>
            <person name="Noel J."/>
            <person name="Yildirir G."/>
            <person name="Ndikumana S."/>
            <person name="Charron P."/>
            <person name="St-Onge C."/>
            <person name="Giorgi J."/>
            <person name="Kruger M."/>
            <person name="Marton T."/>
            <person name="Ropars J."/>
            <person name="Grigoriev I.V."/>
            <person name="Hainaut M."/>
            <person name="Henrissat B."/>
            <person name="Roux C."/>
            <person name="Martin F."/>
            <person name="Corradi N."/>
        </authorList>
    </citation>
    <scope>NUCLEOTIDE SEQUENCE [LARGE SCALE GENOMIC DNA]</scope>
    <source>
        <strain evidence="2 3">DAOM 197198</strain>
    </source>
</reference>
<dbReference type="Proteomes" id="UP000018888">
    <property type="component" value="Unassembled WGS sequence"/>
</dbReference>
<dbReference type="GO" id="GO:0003676">
    <property type="term" value="F:nucleic acid binding"/>
    <property type="evidence" value="ECO:0007669"/>
    <property type="project" value="InterPro"/>
</dbReference>
<name>A0A2P4QXQ4_RHIID</name>
<feature type="domain" description="RNase H type-1" evidence="1">
    <location>
        <begin position="311"/>
        <end position="363"/>
    </location>
</feature>
<dbReference type="VEuPathDB" id="FungiDB:RhiirFUN_010231"/>
<evidence type="ECO:0000259" key="1">
    <source>
        <dbReference type="Pfam" id="PF00075"/>
    </source>
</evidence>
<dbReference type="InterPro" id="IPR012337">
    <property type="entry name" value="RNaseH-like_sf"/>
</dbReference>
<gene>
    <name evidence="2" type="ORF">GLOIN_2v1867489</name>
</gene>
<organism evidence="2 3">
    <name type="scientific">Rhizophagus irregularis (strain DAOM 181602 / DAOM 197198 / MUCL 43194)</name>
    <name type="common">Arbuscular mycorrhizal fungus</name>
    <name type="synonym">Glomus intraradices</name>
    <dbReference type="NCBI Taxonomy" id="747089"/>
    <lineage>
        <taxon>Eukaryota</taxon>
        <taxon>Fungi</taxon>
        <taxon>Fungi incertae sedis</taxon>
        <taxon>Mucoromycota</taxon>
        <taxon>Glomeromycotina</taxon>
        <taxon>Glomeromycetes</taxon>
        <taxon>Glomerales</taxon>
        <taxon>Glomeraceae</taxon>
        <taxon>Rhizophagus</taxon>
    </lineage>
</organism>
<dbReference type="AlphaFoldDB" id="A0A2P4QXQ4"/>
<evidence type="ECO:0000313" key="2">
    <source>
        <dbReference type="EMBL" id="POG82407.1"/>
    </source>
</evidence>
<dbReference type="SUPFAM" id="SSF53098">
    <property type="entry name" value="Ribonuclease H-like"/>
    <property type="match status" value="1"/>
</dbReference>
<comment type="caution">
    <text evidence="2">The sequence shown here is derived from an EMBL/GenBank/DDBJ whole genome shotgun (WGS) entry which is preliminary data.</text>
</comment>
<dbReference type="Gene3D" id="3.30.420.10">
    <property type="entry name" value="Ribonuclease H-like superfamily/Ribonuclease H"/>
    <property type="match status" value="1"/>
</dbReference>
<keyword evidence="3" id="KW-1185">Reference proteome</keyword>
<protein>
    <recommendedName>
        <fullName evidence="1">RNase H type-1 domain-containing protein</fullName>
    </recommendedName>
</protein>
<sequence>MDTPLNTLPPVETVVETINKFRSGTLDEAPCPISSQSIKEYTQPEGVVEIIRNWRDYKPEVRVTDYVMTDRICGVARFFPSLHADKKEECEMTKNLFDESFYEKQKMAVTWYKTVMKRLLVWSLLAQKRISNEELNNYNQINASCSARLLNPLPKKEVKFTDGIKEGKKHILATLGYAEHYVVDLSLPSPPDSTPKSRIHYLKPCQAETLSSRNQLSWALNKPHITNRTLAYNDHLLRSNQLTRRAVSNITLSEIVNFSDILSIYFRIYSDGSLYRPDPPLPPNMGFGWLLTSPNKLLMMFFGRLDRWASSTKLTSTKINNRHIWQAIKQIIFSLKLKVLLKKVKAHSNDLFNDQADTLAKQGEYCDLICDINLSLQNGTLIFNNEFAINRNICQTLSKPLQYRQFKIHLSHNSLQLIKDFTLDNLINWELLNSG</sequence>
<dbReference type="InterPro" id="IPR002156">
    <property type="entry name" value="RNaseH_domain"/>
</dbReference>
<evidence type="ECO:0000313" key="3">
    <source>
        <dbReference type="Proteomes" id="UP000018888"/>
    </source>
</evidence>
<dbReference type="GO" id="GO:0004523">
    <property type="term" value="F:RNA-DNA hybrid ribonuclease activity"/>
    <property type="evidence" value="ECO:0007669"/>
    <property type="project" value="InterPro"/>
</dbReference>